<evidence type="ECO:0000313" key="3">
    <source>
        <dbReference type="Proteomes" id="UP001217918"/>
    </source>
</evidence>
<dbReference type="EMBL" id="JAQQPM010000001">
    <property type="protein sequence ID" value="KAK2067566.1"/>
    <property type="molecule type" value="Genomic_DNA"/>
</dbReference>
<accession>A0AAD9HY49</accession>
<proteinExistence type="predicted"/>
<feature type="region of interest" description="Disordered" evidence="1">
    <location>
        <begin position="48"/>
        <end position="119"/>
    </location>
</feature>
<evidence type="ECO:0000313" key="2">
    <source>
        <dbReference type="EMBL" id="KAK2067566.1"/>
    </source>
</evidence>
<comment type="caution">
    <text evidence="2">The sequence shown here is derived from an EMBL/GenBank/DDBJ whole genome shotgun (WGS) entry which is preliminary data.</text>
</comment>
<protein>
    <submittedName>
        <fullName evidence="2">Uncharacterized protein</fullName>
    </submittedName>
</protein>
<evidence type="ECO:0000256" key="1">
    <source>
        <dbReference type="SAM" id="MobiDB-lite"/>
    </source>
</evidence>
<dbReference type="Proteomes" id="UP001217918">
    <property type="component" value="Unassembled WGS sequence"/>
</dbReference>
<organism evidence="2 3">
    <name type="scientific">Phyllachora maydis</name>
    <dbReference type="NCBI Taxonomy" id="1825666"/>
    <lineage>
        <taxon>Eukaryota</taxon>
        <taxon>Fungi</taxon>
        <taxon>Dikarya</taxon>
        <taxon>Ascomycota</taxon>
        <taxon>Pezizomycotina</taxon>
        <taxon>Sordariomycetes</taxon>
        <taxon>Sordariomycetidae</taxon>
        <taxon>Phyllachorales</taxon>
        <taxon>Phyllachoraceae</taxon>
        <taxon>Phyllachora</taxon>
    </lineage>
</organism>
<gene>
    <name evidence="2" type="ORF">P8C59_001295</name>
</gene>
<name>A0AAD9HY49_9PEZI</name>
<keyword evidence="3" id="KW-1185">Reference proteome</keyword>
<feature type="region of interest" description="Disordered" evidence="1">
    <location>
        <begin position="1"/>
        <end position="27"/>
    </location>
</feature>
<sequence>MHAVVGGAVSVPNRAARPPFNNQANSQMGNFPSFRSWAGAGYAGSGGLQADGSPMKEANVKPSKPGAQDPKVLGVMPRPRMHSDKAVVPPLLSHEKDARNVIGPPVGRKKHEENRKRPARVCRVGELPGRFPVSI</sequence>
<reference evidence="2" key="1">
    <citation type="journal article" date="2023" name="Mol. Plant Microbe Interact.">
        <title>Elucidating the Obligate Nature and Biological Capacity of an Invasive Fungal Corn Pathogen.</title>
        <authorList>
            <person name="MacCready J.S."/>
            <person name="Roggenkamp E.M."/>
            <person name="Gdanetz K."/>
            <person name="Chilvers M.I."/>
        </authorList>
    </citation>
    <scope>NUCLEOTIDE SEQUENCE</scope>
    <source>
        <strain evidence="2">PM02</strain>
    </source>
</reference>
<dbReference type="AlphaFoldDB" id="A0AAD9HY49"/>